<protein>
    <recommendedName>
        <fullName evidence="2">NrS-1 polymerase-like helicase domain-containing protein</fullName>
    </recommendedName>
</protein>
<dbReference type="Pfam" id="PF19263">
    <property type="entry name" value="DUF5906"/>
    <property type="match status" value="1"/>
</dbReference>
<evidence type="ECO:0000313" key="3">
    <source>
        <dbReference type="EMBL" id="GBB88943.1"/>
    </source>
</evidence>
<dbReference type="AlphaFoldDB" id="A0A2Z6QFG1"/>
<comment type="caution">
    <text evidence="3">The sequence shown here is derived from an EMBL/GenBank/DDBJ whole genome shotgun (WGS) entry which is preliminary data.</text>
</comment>
<evidence type="ECO:0000259" key="2">
    <source>
        <dbReference type="Pfam" id="PF19263"/>
    </source>
</evidence>
<feature type="region of interest" description="Disordered" evidence="1">
    <location>
        <begin position="545"/>
        <end position="572"/>
    </location>
</feature>
<dbReference type="InterPro" id="IPR045455">
    <property type="entry name" value="NrS-1_pol-like_helicase"/>
</dbReference>
<feature type="domain" description="NrS-1 polymerase-like helicase" evidence="2">
    <location>
        <begin position="265"/>
        <end position="339"/>
    </location>
</feature>
<evidence type="ECO:0000313" key="4">
    <source>
        <dbReference type="Proteomes" id="UP000247702"/>
    </source>
</evidence>
<proteinExistence type="predicted"/>
<dbReference type="EMBL" id="BEXD01000621">
    <property type="protein sequence ID" value="GBB88943.1"/>
    <property type="molecule type" value="Genomic_DNA"/>
</dbReference>
<accession>A0A2Z6QFG1</accession>
<evidence type="ECO:0000256" key="1">
    <source>
        <dbReference type="SAM" id="MobiDB-lite"/>
    </source>
</evidence>
<organism evidence="3 4">
    <name type="scientific">Rhizophagus clarus</name>
    <dbReference type="NCBI Taxonomy" id="94130"/>
    <lineage>
        <taxon>Eukaryota</taxon>
        <taxon>Fungi</taxon>
        <taxon>Fungi incertae sedis</taxon>
        <taxon>Mucoromycota</taxon>
        <taxon>Glomeromycotina</taxon>
        <taxon>Glomeromycetes</taxon>
        <taxon>Glomerales</taxon>
        <taxon>Glomeraceae</taxon>
        <taxon>Rhizophagus</taxon>
    </lineage>
</organism>
<reference evidence="3 4" key="1">
    <citation type="submission" date="2017-11" db="EMBL/GenBank/DDBJ databases">
        <title>The genome of Rhizophagus clarus HR1 reveals common genetic basis of auxotrophy among arbuscular mycorrhizal fungi.</title>
        <authorList>
            <person name="Kobayashi Y."/>
        </authorList>
    </citation>
    <scope>NUCLEOTIDE SEQUENCE [LARGE SCALE GENOMIC DNA]</scope>
    <source>
        <strain evidence="3 4">HR1</strain>
    </source>
</reference>
<name>A0A2Z6QFG1_9GLOM</name>
<dbReference type="Proteomes" id="UP000247702">
    <property type="component" value="Unassembled WGS sequence"/>
</dbReference>
<gene>
    <name evidence="3" type="ORF">RclHR1_15570003</name>
</gene>
<keyword evidence="4" id="KW-1185">Reference proteome</keyword>
<sequence>MSLHISTFGMRLPNIARVAVFTELICKKLLTALQENSIIDNIANKRSFSLRMLEFSKFNKKTGEHVCIKKPVKPKDGTLFDFMIRLLNDESEVVKSTLLNILKAEIGGCYIINNVTTNAEFELVETLLQEASIEWYSLSYSSENFPDKFSLSRISPLHCPLCDQEHTSDNAYIRQNKKSYSFFCYCANQDKQPGTKNPSLKLTINETALDREKKLLSPTKLDQSRISDPNDCFAAVACIQTTLRLWVLKIEDTNGGLYFDMAPKLDLAKCFNSPLQARKLIVMNETGMSSTEWHRFNGYLKSLITEGMVSIECKGIETKRLKDFTRWMVTSNQDALPKIDIGDFHVVCFDVSPRCRENIAYFKRLEKVLDHPDAPGVVMRYLLSHDLSDFKPEEISATKMKSDIMREQLPNPIQFIIDHISLWSEDQIAKPSCTSLYQNYVEWCGGNGEKPFSNNILINETTDIPIFNVSTISPKITLLQPVEITPPSSSKGKKNDQDNSIQALFDYSEQAEVPIAFTSGTSKTTKASEPPKPVIDELETNELPESIEPICEVVNTPPKEIPTDSPKPNEVSSAILLTRAQREERLRKGQSNLMRIQMPS</sequence>